<name>A0A7W9FU26_BREVE</name>
<comment type="caution">
    <text evidence="2">The sequence shown here is derived from an EMBL/GenBank/DDBJ whole genome shotgun (WGS) entry which is preliminary data.</text>
</comment>
<dbReference type="EMBL" id="JACHLJ010000001">
    <property type="protein sequence ID" value="MBB5771572.1"/>
    <property type="molecule type" value="Genomic_DNA"/>
</dbReference>
<gene>
    <name evidence="2" type="ORF">HNP47_001541</name>
</gene>
<evidence type="ECO:0000313" key="2">
    <source>
        <dbReference type="EMBL" id="MBB5771572.1"/>
    </source>
</evidence>
<reference evidence="2 3" key="1">
    <citation type="submission" date="2020-08" db="EMBL/GenBank/DDBJ databases">
        <title>Functional genomics of gut bacteria from endangered species of beetles.</title>
        <authorList>
            <person name="Carlos-Shanley C."/>
        </authorList>
    </citation>
    <scope>NUCLEOTIDE SEQUENCE [LARGE SCALE GENOMIC DNA]</scope>
    <source>
        <strain evidence="2 3">S00192</strain>
    </source>
</reference>
<proteinExistence type="predicted"/>
<dbReference type="Proteomes" id="UP000556201">
    <property type="component" value="Unassembled WGS sequence"/>
</dbReference>
<accession>A0A7W9FU26</accession>
<dbReference type="AlphaFoldDB" id="A0A7W9FU26"/>
<sequence length="57" mass="6020">MILPREAERNGGGGPRSGGGGGPALHCQTFDIQPDFAPSTTLRAVPLPRYAVEDQEQ</sequence>
<protein>
    <submittedName>
        <fullName evidence="2">Uncharacterized protein</fullName>
    </submittedName>
</protein>
<evidence type="ECO:0000256" key="1">
    <source>
        <dbReference type="SAM" id="MobiDB-lite"/>
    </source>
</evidence>
<feature type="compositionally biased region" description="Gly residues" evidence="1">
    <location>
        <begin position="10"/>
        <end position="23"/>
    </location>
</feature>
<organism evidence="2 3">
    <name type="scientific">Brevundimonas vesicularis</name>
    <name type="common">Pseudomonas vesicularis</name>
    <dbReference type="NCBI Taxonomy" id="41276"/>
    <lineage>
        <taxon>Bacteria</taxon>
        <taxon>Pseudomonadati</taxon>
        <taxon>Pseudomonadota</taxon>
        <taxon>Alphaproteobacteria</taxon>
        <taxon>Caulobacterales</taxon>
        <taxon>Caulobacteraceae</taxon>
        <taxon>Brevundimonas</taxon>
    </lineage>
</organism>
<evidence type="ECO:0000313" key="3">
    <source>
        <dbReference type="Proteomes" id="UP000556201"/>
    </source>
</evidence>
<feature type="region of interest" description="Disordered" evidence="1">
    <location>
        <begin position="1"/>
        <end position="29"/>
    </location>
</feature>